<proteinExistence type="inferred from homology"/>
<evidence type="ECO:0000313" key="4">
    <source>
        <dbReference type="EMBL" id="KAJ4175747.1"/>
    </source>
</evidence>
<evidence type="ECO:0000256" key="1">
    <source>
        <dbReference type="ARBA" id="ARBA00008682"/>
    </source>
</evidence>
<dbReference type="Gene3D" id="3.10.50.10">
    <property type="match status" value="1"/>
</dbReference>
<dbReference type="InterPro" id="IPR001223">
    <property type="entry name" value="Glyco_hydro18_cat"/>
</dbReference>
<dbReference type="AlphaFoldDB" id="A0A9W8USM7"/>
<accession>A0A9W8USM7</accession>
<protein>
    <recommendedName>
        <fullName evidence="2">chitinase</fullName>
        <ecNumber evidence="2">3.2.1.14</ecNumber>
    </recommendedName>
</protein>
<dbReference type="SUPFAM" id="SSF51445">
    <property type="entry name" value="(Trans)glycosidases"/>
    <property type="match status" value="1"/>
</dbReference>
<dbReference type="EC" id="3.2.1.14" evidence="2"/>
<dbReference type="PROSITE" id="PS51910">
    <property type="entry name" value="GH18_2"/>
    <property type="match status" value="1"/>
</dbReference>
<dbReference type="InterPro" id="IPR029070">
    <property type="entry name" value="Chitinase_insertion_sf"/>
</dbReference>
<dbReference type="Proteomes" id="UP001152087">
    <property type="component" value="Unassembled WGS sequence"/>
</dbReference>
<comment type="similarity">
    <text evidence="1">Belongs to the glycosyl hydrolase 18 family. Chitinase class V subfamily.</text>
</comment>
<dbReference type="Gene3D" id="3.20.20.80">
    <property type="entry name" value="Glycosidases"/>
    <property type="match status" value="1"/>
</dbReference>
<dbReference type="GO" id="GO:0008061">
    <property type="term" value="F:chitin binding"/>
    <property type="evidence" value="ECO:0007669"/>
    <property type="project" value="InterPro"/>
</dbReference>
<dbReference type="SMART" id="SM00636">
    <property type="entry name" value="Glyco_18"/>
    <property type="match status" value="1"/>
</dbReference>
<name>A0A9W8USM7_9HYPO</name>
<comment type="caution">
    <text evidence="4">The sequence shown here is derived from an EMBL/GenBank/DDBJ whole genome shotgun (WGS) entry which is preliminary data.</text>
</comment>
<dbReference type="PANTHER" id="PTHR11177:SF397">
    <property type="entry name" value="CHITINASE"/>
    <property type="match status" value="1"/>
</dbReference>
<evidence type="ECO:0000313" key="5">
    <source>
        <dbReference type="Proteomes" id="UP001152087"/>
    </source>
</evidence>
<evidence type="ECO:0000259" key="3">
    <source>
        <dbReference type="PROSITE" id="PS51910"/>
    </source>
</evidence>
<organism evidence="4 5">
    <name type="scientific">Fusarium falciforme</name>
    <dbReference type="NCBI Taxonomy" id="195108"/>
    <lineage>
        <taxon>Eukaryota</taxon>
        <taxon>Fungi</taxon>
        <taxon>Dikarya</taxon>
        <taxon>Ascomycota</taxon>
        <taxon>Pezizomycotina</taxon>
        <taxon>Sordariomycetes</taxon>
        <taxon>Hypocreomycetidae</taxon>
        <taxon>Hypocreales</taxon>
        <taxon>Nectriaceae</taxon>
        <taxon>Fusarium</taxon>
        <taxon>Fusarium solani species complex</taxon>
    </lineage>
</organism>
<keyword evidence="5" id="KW-1185">Reference proteome</keyword>
<dbReference type="PANTHER" id="PTHR11177">
    <property type="entry name" value="CHITINASE"/>
    <property type="match status" value="1"/>
</dbReference>
<dbReference type="InterPro" id="IPR017853">
    <property type="entry name" value="GH"/>
</dbReference>
<dbReference type="InterPro" id="IPR050314">
    <property type="entry name" value="Glycosyl_Hydrlase_18"/>
</dbReference>
<dbReference type="InterPro" id="IPR011583">
    <property type="entry name" value="Chitinase_II/V-like_cat"/>
</dbReference>
<feature type="domain" description="GH18" evidence="3">
    <location>
        <begin position="1"/>
        <end position="308"/>
    </location>
</feature>
<dbReference type="GO" id="GO:0005975">
    <property type="term" value="P:carbohydrate metabolic process"/>
    <property type="evidence" value="ECO:0007669"/>
    <property type="project" value="InterPro"/>
</dbReference>
<dbReference type="EMBL" id="JAOQAV010000341">
    <property type="protein sequence ID" value="KAJ4175747.1"/>
    <property type="molecule type" value="Genomic_DNA"/>
</dbReference>
<sequence length="767" mass="86474">MREKFVRLGFPSIPTPDHHQPSTLTFTRPWKAKARNPDLKVVISLRGWTFSDPGPWQDISPSFASKKENTLISNLLGFLSQYDYEGVEGDGKNYVALMTERREAINPRGRDYIVTFTALSSYWYLRHFDLKGMEAHVDWINLVSYDLHGVWDSDNPIGNQVLSHTNLTEIDYVLDLFWRVGVQPSSIVPGLGFYGRSFELESASCWKPGCTFRCLALTRLEFSHMPRSWKQVPDKTGRTPYFDEAAAAARYMVYDGHSWISFDDAETFQMKIDYARKMGLHGLMIWAIDLDTPNLEALRAISKGELIGHTQAPFSLVDLERVFAAEMLPPEDAETNYALINFGGNADAGETDPNQTCFGFVLVTGDSHAVSSLKKREDEPEPLVFLDCPPDVLERPKNETQTATVVCLSEDVEDASGSWREVLRALLLRCPIMWVEHFKLRFLADLADAHLYNQSVPSVHSPGAATSKVFDFAFDMNLNRTQQDAGNTKIHIDYSNSGDALSHRIAKRFFAERQADWRTMCKNAETHKNEGKRHLDEEVDTPFFRDSEFDGEDYELGFGAHVGGKFKADLTYSFSMISDLTFSVGGIGVVDFDKARKGNPASTQTKPINLKGHTLQPTDETWMTLQPYYKTDYMLESLNDTDASAASPSAPYFDGKLSTCIKSDWEASTNVERDDNRFSMDNHNVIYNSGGDGGRFELSIDLKFGLKLSLGLSSDLRLFEVDIMMDYSTFTEWTLFPSPDLAPATCMNTTVTTLGMLGMKDYKMDDE</sequence>
<dbReference type="GO" id="GO:0008843">
    <property type="term" value="F:endochitinase activity"/>
    <property type="evidence" value="ECO:0007669"/>
    <property type="project" value="UniProtKB-EC"/>
</dbReference>
<reference evidence="4" key="1">
    <citation type="submission" date="2022-09" db="EMBL/GenBank/DDBJ databases">
        <title>Fusarium specimens isolated from Avocado Roots.</title>
        <authorList>
            <person name="Stajich J."/>
            <person name="Roper C."/>
            <person name="Heimlech-Rivalta G."/>
        </authorList>
    </citation>
    <scope>NUCLEOTIDE SEQUENCE</scope>
    <source>
        <strain evidence="4">A02</strain>
    </source>
</reference>
<gene>
    <name evidence="4" type="ORF">NW755_014781</name>
</gene>
<dbReference type="Pfam" id="PF00704">
    <property type="entry name" value="Glyco_hydro_18"/>
    <property type="match status" value="1"/>
</dbReference>
<evidence type="ECO:0000256" key="2">
    <source>
        <dbReference type="ARBA" id="ARBA00012729"/>
    </source>
</evidence>